<feature type="compositionally biased region" description="Basic and acidic residues" evidence="7">
    <location>
        <begin position="27"/>
        <end position="54"/>
    </location>
</feature>
<evidence type="ECO:0000313" key="9">
    <source>
        <dbReference type="EMBL" id="KZM28016.1"/>
    </source>
</evidence>
<dbReference type="PROSITE" id="PS50102">
    <property type="entry name" value="RRM"/>
    <property type="match status" value="3"/>
</dbReference>
<dbReference type="InterPro" id="IPR000504">
    <property type="entry name" value="RRM_dom"/>
</dbReference>
<accession>A0A163LQM1</accession>
<evidence type="ECO:0000259" key="8">
    <source>
        <dbReference type="PROSITE" id="PS50102"/>
    </source>
</evidence>
<dbReference type="PANTHER" id="PTHR23139">
    <property type="entry name" value="RNA-BINDING PROTEIN"/>
    <property type="match status" value="1"/>
</dbReference>
<dbReference type="STRING" id="5454.A0A163LQM1"/>
<dbReference type="SMART" id="SM00361">
    <property type="entry name" value="RRM_1"/>
    <property type="match status" value="1"/>
</dbReference>
<feature type="compositionally biased region" description="Basic residues" evidence="7">
    <location>
        <begin position="55"/>
        <end position="68"/>
    </location>
</feature>
<evidence type="ECO:0000256" key="3">
    <source>
        <dbReference type="ARBA" id="ARBA00022737"/>
    </source>
</evidence>
<feature type="compositionally biased region" description="Basic and acidic residues" evidence="7">
    <location>
        <begin position="81"/>
        <end position="175"/>
    </location>
</feature>
<dbReference type="AlphaFoldDB" id="A0A163LQM1"/>
<protein>
    <submittedName>
        <fullName evidence="9">Nucleotide binding</fullName>
    </submittedName>
</protein>
<dbReference type="Gene3D" id="3.30.70.330">
    <property type="match status" value="3"/>
</dbReference>
<proteinExistence type="predicted"/>
<dbReference type="SUPFAM" id="SSF54928">
    <property type="entry name" value="RNA-binding domain, RBD"/>
    <property type="match status" value="2"/>
</dbReference>
<organism evidence="9 10">
    <name type="scientific">Didymella rabiei</name>
    <name type="common">Chickpea ascochyta blight fungus</name>
    <name type="synonym">Mycosphaerella rabiei</name>
    <dbReference type="NCBI Taxonomy" id="5454"/>
    <lineage>
        <taxon>Eukaryota</taxon>
        <taxon>Fungi</taxon>
        <taxon>Dikarya</taxon>
        <taxon>Ascomycota</taxon>
        <taxon>Pezizomycotina</taxon>
        <taxon>Dothideomycetes</taxon>
        <taxon>Pleosporomycetidae</taxon>
        <taxon>Pleosporales</taxon>
        <taxon>Pleosporineae</taxon>
        <taxon>Didymellaceae</taxon>
        <taxon>Ascochyta</taxon>
    </lineage>
</organism>
<evidence type="ECO:0000256" key="4">
    <source>
        <dbReference type="ARBA" id="ARBA00022884"/>
    </source>
</evidence>
<evidence type="ECO:0000256" key="5">
    <source>
        <dbReference type="ARBA" id="ARBA00023187"/>
    </source>
</evidence>
<dbReference type="CDD" id="cd12232">
    <property type="entry name" value="RRM3_U2AF65"/>
    <property type="match status" value="1"/>
</dbReference>
<dbReference type="InterPro" id="IPR006529">
    <property type="entry name" value="U2AF_lg"/>
</dbReference>
<feature type="domain" description="RRM" evidence="8">
    <location>
        <begin position="505"/>
        <end position="596"/>
    </location>
</feature>
<dbReference type="NCBIfam" id="TIGR01642">
    <property type="entry name" value="U2AF_lg"/>
    <property type="match status" value="1"/>
</dbReference>
<keyword evidence="6" id="KW-0539">Nucleus</keyword>
<dbReference type="OrthoDB" id="10266058at2759"/>
<feature type="compositionally biased region" description="Basic and acidic residues" evidence="7">
    <location>
        <begin position="368"/>
        <end position="380"/>
    </location>
</feature>
<sequence length="603" mass="66337">MNGDSYSRDGGRSGGGARNYVSAISARDTDDRLIQLQASRDDHRDRERGGDRGGDRRRRRSRSPRHSSRRDYEVDTYSSSRDYREREREDTYARRERRDDRGGDRAEGGAREGGGREGGGRRDWGDSYSRRDRPRDRGDRGDRDGDERGHGRRDRGDRNDRFGGDDRGGRGRRDGGFGGNRGGGGGQRQKSPSPVAKQREPTPDLAPFTNIQNRQRRMTQWDIKPAGYENITAEQAKLSGMFPLPGAPRAAPMDPSKLAAFMSPSAGTASSAALQTVNAKQAKRLYIHNLPSGATSEEIIEFFNLQLNGLNVVSGPDPCTSAQVASNSEYALLEFKTAEDATIALAMNGIAMRDNAGGPDQSGLSIRRPKDYITPTRDENAYSGDEVSTDVKDSPNKLSIVNIPQYIEEEQVRELVETMGKLNAFVLVKDTSTGQHRGIAFCEYADNEIVKDVIEGLNDIPLGDGHLKVSRATVGLQQTTGLDGGVGAISMLAGAEATEDQEHSRVICLMNMVTSDELINDEEYDEIKEDIEEECGKYGPIVETKIPRPAGARINLGVGKIYIKYQDTDSAQKAIKALAGRQFSRRTVVATEFSEEGFDVEAW</sequence>
<keyword evidence="10" id="KW-1185">Reference proteome</keyword>
<keyword evidence="3" id="KW-0677">Repeat</keyword>
<dbReference type="GO" id="GO:0008380">
    <property type="term" value="P:RNA splicing"/>
    <property type="evidence" value="ECO:0007669"/>
    <property type="project" value="UniProtKB-KW"/>
</dbReference>
<dbReference type="GO" id="GO:0005634">
    <property type="term" value="C:nucleus"/>
    <property type="evidence" value="ECO:0007669"/>
    <property type="project" value="UniProtKB-SubCell"/>
</dbReference>
<evidence type="ECO:0000256" key="2">
    <source>
        <dbReference type="ARBA" id="ARBA00022664"/>
    </source>
</evidence>
<evidence type="ECO:0000256" key="6">
    <source>
        <dbReference type="ARBA" id="ARBA00023242"/>
    </source>
</evidence>
<dbReference type="InterPro" id="IPR003954">
    <property type="entry name" value="RRM_euk-type"/>
</dbReference>
<feature type="domain" description="RRM" evidence="8">
    <location>
        <begin position="396"/>
        <end position="474"/>
    </location>
</feature>
<feature type="domain" description="RRM" evidence="8">
    <location>
        <begin position="283"/>
        <end position="371"/>
    </location>
</feature>
<dbReference type="FunFam" id="3.30.70.330:FF:000097">
    <property type="entry name" value="U2 snRNP auxiliary factor large subunit"/>
    <property type="match status" value="1"/>
</dbReference>
<dbReference type="SMART" id="SM00360">
    <property type="entry name" value="RRM"/>
    <property type="match status" value="3"/>
</dbReference>
<dbReference type="GO" id="GO:0003723">
    <property type="term" value="F:RNA binding"/>
    <property type="evidence" value="ECO:0007669"/>
    <property type="project" value="UniProtKB-UniRule"/>
</dbReference>
<dbReference type="EMBL" id="JYNV01000038">
    <property type="protein sequence ID" value="KZM28016.1"/>
    <property type="molecule type" value="Genomic_DNA"/>
</dbReference>
<gene>
    <name evidence="9" type="ORF">ST47_g830</name>
</gene>
<feature type="compositionally biased region" description="Basic and acidic residues" evidence="7">
    <location>
        <begin position="1"/>
        <end position="11"/>
    </location>
</feature>
<comment type="subcellular location">
    <subcellularLocation>
        <location evidence="1">Nucleus</location>
    </subcellularLocation>
</comment>
<dbReference type="Proteomes" id="UP000076837">
    <property type="component" value="Unassembled WGS sequence"/>
</dbReference>
<reference evidence="9 10" key="1">
    <citation type="journal article" date="2016" name="Sci. Rep.">
        <title>Draft genome sequencing and secretome analysis of fungal phytopathogen Ascochyta rabiei provides insight into the necrotrophic effector repertoire.</title>
        <authorList>
            <person name="Verma S."/>
            <person name="Gazara R.K."/>
            <person name="Nizam S."/>
            <person name="Parween S."/>
            <person name="Chattopadhyay D."/>
            <person name="Verma P.K."/>
        </authorList>
    </citation>
    <scope>NUCLEOTIDE SEQUENCE [LARGE SCALE GENOMIC DNA]</scope>
    <source>
        <strain evidence="9 10">ArDII</strain>
    </source>
</reference>
<comment type="caution">
    <text evidence="9">The sequence shown here is derived from an EMBL/GenBank/DDBJ whole genome shotgun (WGS) entry which is preliminary data.</text>
</comment>
<dbReference type="InterPro" id="IPR035979">
    <property type="entry name" value="RBD_domain_sf"/>
</dbReference>
<keyword evidence="2" id="KW-0507">mRNA processing</keyword>
<dbReference type="InterPro" id="IPR012677">
    <property type="entry name" value="Nucleotide-bd_a/b_plait_sf"/>
</dbReference>
<feature type="region of interest" description="Disordered" evidence="7">
    <location>
        <begin position="356"/>
        <end position="390"/>
    </location>
</feature>
<dbReference type="Pfam" id="PF00076">
    <property type="entry name" value="RRM_1"/>
    <property type="match status" value="2"/>
</dbReference>
<keyword evidence="5" id="KW-0508">mRNA splicing</keyword>
<feature type="compositionally biased region" description="Gly residues" evidence="7">
    <location>
        <begin position="176"/>
        <end position="187"/>
    </location>
</feature>
<evidence type="ECO:0000256" key="7">
    <source>
        <dbReference type="SAM" id="MobiDB-lite"/>
    </source>
</evidence>
<evidence type="ECO:0000313" key="10">
    <source>
        <dbReference type="Proteomes" id="UP000076837"/>
    </source>
</evidence>
<keyword evidence="4" id="KW-0694">RNA-binding</keyword>
<feature type="region of interest" description="Disordered" evidence="7">
    <location>
        <begin position="1"/>
        <end position="215"/>
    </location>
</feature>
<evidence type="ECO:0000256" key="1">
    <source>
        <dbReference type="ARBA" id="ARBA00004123"/>
    </source>
</evidence>
<dbReference type="GO" id="GO:0006397">
    <property type="term" value="P:mRNA processing"/>
    <property type="evidence" value="ECO:0007669"/>
    <property type="project" value="UniProtKB-KW"/>
</dbReference>
<name>A0A163LQM1_DIDRA</name>